<protein>
    <recommendedName>
        <fullName evidence="3">G domain-containing protein</fullName>
    </recommendedName>
</protein>
<keyword evidence="1" id="KW-0175">Coiled coil</keyword>
<organism evidence="4 5">
    <name type="scientific">Melanomma pulvis-pyrius CBS 109.77</name>
    <dbReference type="NCBI Taxonomy" id="1314802"/>
    <lineage>
        <taxon>Eukaryota</taxon>
        <taxon>Fungi</taxon>
        <taxon>Dikarya</taxon>
        <taxon>Ascomycota</taxon>
        <taxon>Pezizomycotina</taxon>
        <taxon>Dothideomycetes</taxon>
        <taxon>Pleosporomycetidae</taxon>
        <taxon>Pleosporales</taxon>
        <taxon>Melanommataceae</taxon>
        <taxon>Melanomma</taxon>
    </lineage>
</organism>
<dbReference type="InterPro" id="IPR006073">
    <property type="entry name" value="GTP-bd"/>
</dbReference>
<evidence type="ECO:0000259" key="3">
    <source>
        <dbReference type="Pfam" id="PF01926"/>
    </source>
</evidence>
<dbReference type="InterPro" id="IPR027417">
    <property type="entry name" value="P-loop_NTPase"/>
</dbReference>
<reference evidence="4" key="1">
    <citation type="journal article" date="2020" name="Stud. Mycol.">
        <title>101 Dothideomycetes genomes: a test case for predicting lifestyles and emergence of pathogens.</title>
        <authorList>
            <person name="Haridas S."/>
            <person name="Albert R."/>
            <person name="Binder M."/>
            <person name="Bloem J."/>
            <person name="Labutti K."/>
            <person name="Salamov A."/>
            <person name="Andreopoulos B."/>
            <person name="Baker S."/>
            <person name="Barry K."/>
            <person name="Bills G."/>
            <person name="Bluhm B."/>
            <person name="Cannon C."/>
            <person name="Castanera R."/>
            <person name="Culley D."/>
            <person name="Daum C."/>
            <person name="Ezra D."/>
            <person name="Gonzalez J."/>
            <person name="Henrissat B."/>
            <person name="Kuo A."/>
            <person name="Liang C."/>
            <person name="Lipzen A."/>
            <person name="Lutzoni F."/>
            <person name="Magnuson J."/>
            <person name="Mondo S."/>
            <person name="Nolan M."/>
            <person name="Ohm R."/>
            <person name="Pangilinan J."/>
            <person name="Park H.-J."/>
            <person name="Ramirez L."/>
            <person name="Alfaro M."/>
            <person name="Sun H."/>
            <person name="Tritt A."/>
            <person name="Yoshinaga Y."/>
            <person name="Zwiers L.-H."/>
            <person name="Turgeon B."/>
            <person name="Goodwin S."/>
            <person name="Spatafora J."/>
            <person name="Crous P."/>
            <person name="Grigoriev I."/>
        </authorList>
    </citation>
    <scope>NUCLEOTIDE SEQUENCE</scope>
    <source>
        <strain evidence="4">CBS 109.77</strain>
    </source>
</reference>
<dbReference type="SUPFAM" id="SSF52540">
    <property type="entry name" value="P-loop containing nucleoside triphosphate hydrolases"/>
    <property type="match status" value="1"/>
</dbReference>
<keyword evidence="5" id="KW-1185">Reference proteome</keyword>
<evidence type="ECO:0000256" key="1">
    <source>
        <dbReference type="SAM" id="Coils"/>
    </source>
</evidence>
<proteinExistence type="predicted"/>
<feature type="region of interest" description="Disordered" evidence="2">
    <location>
        <begin position="1"/>
        <end position="20"/>
    </location>
</feature>
<dbReference type="EMBL" id="MU001830">
    <property type="protein sequence ID" value="KAF2796478.1"/>
    <property type="molecule type" value="Genomic_DNA"/>
</dbReference>
<dbReference type="OrthoDB" id="8954335at2759"/>
<dbReference type="CDD" id="cd00882">
    <property type="entry name" value="Ras_like_GTPase"/>
    <property type="match status" value="1"/>
</dbReference>
<dbReference type="Gene3D" id="3.40.50.300">
    <property type="entry name" value="P-loop containing nucleotide triphosphate hydrolases"/>
    <property type="match status" value="1"/>
</dbReference>
<evidence type="ECO:0000313" key="5">
    <source>
        <dbReference type="Proteomes" id="UP000799757"/>
    </source>
</evidence>
<dbReference type="AlphaFoldDB" id="A0A6A6XJX6"/>
<gene>
    <name evidence="4" type="ORF">K505DRAFT_406338</name>
</gene>
<dbReference type="Proteomes" id="UP000799757">
    <property type="component" value="Unassembled WGS sequence"/>
</dbReference>
<sequence>MTGPIGHGLSRKNTELLDVPDPPEIKPDDIVIAVMGITGCGKTTFVNHFSDYPLMIGHGLDSCTQIVQVVPCTLDSGKKIYLVDTPGFDDSTRTDSEILREVALWLNAAHKSKLKLTGLILLHRIIDVRVGGSGVRNIKMFKKLCGDDTLASVVLATTMWDYNTNEEVGNEREAQLHREPLLWKPMIEQGSKVYRQNNGRKSAMLIIQYLIDTKRPVTLDIQREMVDQKLQLGQTGAGSEVASEVEKAKRHYDKRLKDLEIQLQDALAKQDHERREEIEDAKLEFQSRLSRGQDELKRLQADTNDLQEEMKKRYETEMEEMAKAMQQKERAIQESQMEVLMLKETHAHDLEMQKLQLQMKWKEKYYQMMYGPAKCTVM</sequence>
<dbReference type="Pfam" id="PF01926">
    <property type="entry name" value="MMR_HSR1"/>
    <property type="match status" value="1"/>
</dbReference>
<feature type="domain" description="G" evidence="3">
    <location>
        <begin position="32"/>
        <end position="93"/>
    </location>
</feature>
<evidence type="ECO:0000313" key="4">
    <source>
        <dbReference type="EMBL" id="KAF2796478.1"/>
    </source>
</evidence>
<accession>A0A6A6XJX6</accession>
<name>A0A6A6XJX6_9PLEO</name>
<feature type="coiled-coil region" evidence="1">
    <location>
        <begin position="242"/>
        <end position="345"/>
    </location>
</feature>
<dbReference type="GO" id="GO:0005525">
    <property type="term" value="F:GTP binding"/>
    <property type="evidence" value="ECO:0007669"/>
    <property type="project" value="InterPro"/>
</dbReference>
<evidence type="ECO:0000256" key="2">
    <source>
        <dbReference type="SAM" id="MobiDB-lite"/>
    </source>
</evidence>